<comment type="caution">
    <text evidence="4">The sequence shown here is derived from an EMBL/GenBank/DDBJ whole genome shotgun (WGS) entry which is preliminary data.</text>
</comment>
<organism evidence="4 5">
    <name type="scientific">Homarus americanus</name>
    <name type="common">American lobster</name>
    <dbReference type="NCBI Taxonomy" id="6706"/>
    <lineage>
        <taxon>Eukaryota</taxon>
        <taxon>Metazoa</taxon>
        <taxon>Ecdysozoa</taxon>
        <taxon>Arthropoda</taxon>
        <taxon>Crustacea</taxon>
        <taxon>Multicrustacea</taxon>
        <taxon>Malacostraca</taxon>
        <taxon>Eumalacostraca</taxon>
        <taxon>Eucarida</taxon>
        <taxon>Decapoda</taxon>
        <taxon>Pleocyemata</taxon>
        <taxon>Astacidea</taxon>
        <taxon>Nephropoidea</taxon>
        <taxon>Nephropidae</taxon>
        <taxon>Homarus</taxon>
    </lineage>
</organism>
<dbReference type="PANTHER" id="PTHR31905">
    <property type="entry name" value="COILED-COIL DOMAIN-CONTAINING PROTEIN 58"/>
    <property type="match status" value="1"/>
</dbReference>
<evidence type="ECO:0000256" key="1">
    <source>
        <dbReference type="ARBA" id="ARBA00024204"/>
    </source>
</evidence>
<dbReference type="InterPro" id="IPR019171">
    <property type="entry name" value="MIX23"/>
</dbReference>
<dbReference type="EMBL" id="JAHLQT010021257">
    <property type="protein sequence ID" value="KAG7167818.1"/>
    <property type="molecule type" value="Genomic_DNA"/>
</dbReference>
<dbReference type="GO" id="GO:0005758">
    <property type="term" value="C:mitochondrial intermembrane space"/>
    <property type="evidence" value="ECO:0007669"/>
    <property type="project" value="InterPro"/>
</dbReference>
<evidence type="ECO:0000256" key="3">
    <source>
        <dbReference type="ARBA" id="ARBA00030733"/>
    </source>
</evidence>
<evidence type="ECO:0000313" key="4">
    <source>
        <dbReference type="EMBL" id="KAG7167818.1"/>
    </source>
</evidence>
<dbReference type="Proteomes" id="UP000747542">
    <property type="component" value="Unassembled WGS sequence"/>
</dbReference>
<comment type="similarity">
    <text evidence="1">Belongs to the MIX23 family.</text>
</comment>
<reference evidence="4" key="1">
    <citation type="journal article" date="2021" name="Sci. Adv.">
        <title>The American lobster genome reveals insights on longevity, neural, and immune adaptations.</title>
        <authorList>
            <person name="Polinski J.M."/>
            <person name="Zimin A.V."/>
            <person name="Clark K.F."/>
            <person name="Kohn A.B."/>
            <person name="Sadowski N."/>
            <person name="Timp W."/>
            <person name="Ptitsyn A."/>
            <person name="Khanna P."/>
            <person name="Romanova D.Y."/>
            <person name="Williams P."/>
            <person name="Greenwood S.J."/>
            <person name="Moroz L.L."/>
            <person name="Walt D.R."/>
            <person name="Bodnar A.G."/>
        </authorList>
    </citation>
    <scope>NUCLEOTIDE SEQUENCE</scope>
    <source>
        <strain evidence="4">GMGI-L3</strain>
    </source>
</reference>
<evidence type="ECO:0000313" key="5">
    <source>
        <dbReference type="Proteomes" id="UP000747542"/>
    </source>
</evidence>
<keyword evidence="5" id="KW-1185">Reference proteome</keyword>
<dbReference type="AlphaFoldDB" id="A0A8J5K745"/>
<gene>
    <name evidence="4" type="primary">Ccdc58-L</name>
    <name evidence="4" type="ORF">Hamer_G010220</name>
</gene>
<proteinExistence type="inferred from homology"/>
<evidence type="ECO:0000256" key="2">
    <source>
        <dbReference type="ARBA" id="ARBA00024228"/>
    </source>
</evidence>
<protein>
    <recommendedName>
        <fullName evidence="2">Protein MIX23</fullName>
    </recommendedName>
    <alternativeName>
        <fullName evidence="3">Coiled-coil domain-containing protein 58</fullName>
    </alternativeName>
</protein>
<accession>A0A8J5K745</accession>
<dbReference type="PANTHER" id="PTHR31905:SF2">
    <property type="entry name" value="PROTEIN MIX23"/>
    <property type="match status" value="1"/>
</dbReference>
<sequence>MELSKTYEHRGAMIETCLNESRVKVRSLQAEALHKKENPQILRKIRSEQSRIRELQNEVTIEEIIRERSLRVFEERCRQFFKPPKAE</sequence>
<name>A0A8J5K745_HOMAM</name>